<keyword evidence="5" id="KW-1185">Reference proteome</keyword>
<dbReference type="SUPFAM" id="SSF103088">
    <property type="entry name" value="OmpA-like"/>
    <property type="match status" value="1"/>
</dbReference>
<gene>
    <name evidence="4" type="ORF">ABFZ84_12260</name>
</gene>
<evidence type="ECO:0000313" key="5">
    <source>
        <dbReference type="Proteomes" id="UP001560685"/>
    </source>
</evidence>
<evidence type="ECO:0000313" key="4">
    <source>
        <dbReference type="EMBL" id="MEX6634319.1"/>
    </source>
</evidence>
<dbReference type="InterPro" id="IPR006665">
    <property type="entry name" value="OmpA-like"/>
</dbReference>
<feature type="domain" description="OmpA-like" evidence="3">
    <location>
        <begin position="272"/>
        <end position="389"/>
    </location>
</feature>
<sequence length="390" mass="41414">MNAIIKISFGLIAVALLGAAAFTSDIIPGSASSAEQRLLTKANAALSNTPSIRLQVNGQKLIISGEVPDIETRTRTLARIENADGPGGIVIGGITTIDASALKVIPQLPVADPFIWIAENEGDALVFSGFAPSEAARNYLFQLAEELFGNHEISGTLELASGLPATENQWLKSTDTALRSLSLLKDGVAEANGIQFSLSGEAQDIDSLNKARTSMENVADVFQTQTQLNLRRTPTSIEDLITETVLDDPIISSNIEEPAQTEAVAQLPSCQSNIETAIDQRKIGFSSALADIDINARTQLREIASILADCENIRLQITGHTDSSGNAARNLQLSGYRADAVRAFLISVGAPANRLSTRGAGSAEPITSNATPEGRERNRRIEIEVVSENG</sequence>
<dbReference type="PRINTS" id="PR01023">
    <property type="entry name" value="NAFLGMOTY"/>
</dbReference>
<dbReference type="InterPro" id="IPR036737">
    <property type="entry name" value="OmpA-like_sf"/>
</dbReference>
<reference evidence="4 5" key="1">
    <citation type="submission" date="2024-05" db="EMBL/GenBank/DDBJ databases">
        <title>Three bacterial strains, DH-69, EH-24, and ECK-19 isolated from coastal sediments.</title>
        <authorList>
            <person name="Ye Y.-Q."/>
            <person name="Du Z.-J."/>
        </authorList>
    </citation>
    <scope>NUCLEOTIDE SEQUENCE [LARGE SCALE GENOMIC DNA]</scope>
    <source>
        <strain evidence="4 5">ECK-19</strain>
    </source>
</reference>
<name>A0ABV3Z8G0_9PROT</name>
<dbReference type="EMBL" id="JBEHZE010000001">
    <property type="protein sequence ID" value="MEX6634319.1"/>
    <property type="molecule type" value="Genomic_DNA"/>
</dbReference>
<evidence type="ECO:0000256" key="2">
    <source>
        <dbReference type="SAM" id="MobiDB-lite"/>
    </source>
</evidence>
<dbReference type="CDD" id="cd07185">
    <property type="entry name" value="OmpA_C-like"/>
    <property type="match status" value="1"/>
</dbReference>
<dbReference type="PANTHER" id="PTHR30329">
    <property type="entry name" value="STATOR ELEMENT OF FLAGELLAR MOTOR COMPLEX"/>
    <property type="match status" value="1"/>
</dbReference>
<keyword evidence="1" id="KW-0472">Membrane</keyword>
<dbReference type="PROSITE" id="PS51123">
    <property type="entry name" value="OMPA_2"/>
    <property type="match status" value="1"/>
</dbReference>
<accession>A0ABV3Z8G0</accession>
<proteinExistence type="predicted"/>
<dbReference type="RefSeq" id="WP_369314304.1">
    <property type="nucleotide sequence ID" value="NZ_JBEHZE010000001.1"/>
</dbReference>
<protein>
    <submittedName>
        <fullName evidence="4">OmpA family protein</fullName>
    </submittedName>
</protein>
<dbReference type="Gene3D" id="3.40.1520.20">
    <property type="match status" value="1"/>
</dbReference>
<dbReference type="Proteomes" id="UP001560685">
    <property type="component" value="Unassembled WGS sequence"/>
</dbReference>
<evidence type="ECO:0000259" key="3">
    <source>
        <dbReference type="PROSITE" id="PS51123"/>
    </source>
</evidence>
<feature type="region of interest" description="Disordered" evidence="2">
    <location>
        <begin position="356"/>
        <end position="377"/>
    </location>
</feature>
<dbReference type="PANTHER" id="PTHR30329:SF21">
    <property type="entry name" value="LIPOPROTEIN YIAD-RELATED"/>
    <property type="match status" value="1"/>
</dbReference>
<organism evidence="4 5">
    <name type="scientific">Hyphococcus lacteus</name>
    <dbReference type="NCBI Taxonomy" id="3143536"/>
    <lineage>
        <taxon>Bacteria</taxon>
        <taxon>Pseudomonadati</taxon>
        <taxon>Pseudomonadota</taxon>
        <taxon>Alphaproteobacteria</taxon>
        <taxon>Parvularculales</taxon>
        <taxon>Parvularculaceae</taxon>
        <taxon>Hyphococcus</taxon>
    </lineage>
</organism>
<dbReference type="Pfam" id="PF00691">
    <property type="entry name" value="OmpA"/>
    <property type="match status" value="1"/>
</dbReference>
<evidence type="ECO:0000256" key="1">
    <source>
        <dbReference type="PROSITE-ProRule" id="PRU00473"/>
    </source>
</evidence>
<comment type="caution">
    <text evidence="4">The sequence shown here is derived from an EMBL/GenBank/DDBJ whole genome shotgun (WGS) entry which is preliminary data.</text>
</comment>
<dbReference type="Gene3D" id="3.30.1330.60">
    <property type="entry name" value="OmpA-like domain"/>
    <property type="match status" value="1"/>
</dbReference>
<dbReference type="InterPro" id="IPR050330">
    <property type="entry name" value="Bact_OuterMem_StrucFunc"/>
</dbReference>